<evidence type="ECO:0000256" key="3">
    <source>
        <dbReference type="SAM" id="SignalP"/>
    </source>
</evidence>
<dbReference type="InterPro" id="IPR007621">
    <property type="entry name" value="TPM_dom"/>
</dbReference>
<reference evidence="5 6" key="1">
    <citation type="submission" date="2016-01" db="EMBL/GenBank/DDBJ databases">
        <title>Complete genome sequence of a soil Actinobacterium, Isoptericola dokdonensis DS-3.</title>
        <authorList>
            <person name="Kwon S.-K."/>
            <person name="Kim J.F."/>
        </authorList>
    </citation>
    <scope>NUCLEOTIDE SEQUENCE [LARGE SCALE GENOMIC DNA]</scope>
    <source>
        <strain evidence="5 6">DS-3</strain>
    </source>
</reference>
<dbReference type="Proteomes" id="UP000076794">
    <property type="component" value="Chromosome"/>
</dbReference>
<dbReference type="Pfam" id="PF04536">
    <property type="entry name" value="TPM_phosphatase"/>
    <property type="match status" value="1"/>
</dbReference>
<proteinExistence type="predicted"/>
<keyword evidence="2" id="KW-1133">Transmembrane helix</keyword>
<dbReference type="EMBL" id="CP014209">
    <property type="protein sequence ID" value="ANC32589.1"/>
    <property type="molecule type" value="Genomic_DNA"/>
</dbReference>
<feature type="region of interest" description="Disordered" evidence="1">
    <location>
        <begin position="604"/>
        <end position="624"/>
    </location>
</feature>
<evidence type="ECO:0000313" key="5">
    <source>
        <dbReference type="EMBL" id="ANC32589.1"/>
    </source>
</evidence>
<feature type="signal peptide" evidence="3">
    <location>
        <begin position="1"/>
        <end position="38"/>
    </location>
</feature>
<gene>
    <name evidence="5" type="ORF">I598_3074</name>
</gene>
<dbReference type="OrthoDB" id="5105562at2"/>
<dbReference type="KEGG" id="ido:I598_3074"/>
<keyword evidence="3" id="KW-0732">Signal</keyword>
<feature type="region of interest" description="Disordered" evidence="1">
    <location>
        <begin position="639"/>
        <end position="685"/>
    </location>
</feature>
<evidence type="ECO:0000313" key="6">
    <source>
        <dbReference type="Proteomes" id="UP000076794"/>
    </source>
</evidence>
<feature type="compositionally biased region" description="Basic residues" evidence="1">
    <location>
        <begin position="676"/>
        <end position="685"/>
    </location>
</feature>
<name>A0A168FVW0_9MICO</name>
<evidence type="ECO:0000259" key="4">
    <source>
        <dbReference type="Pfam" id="PF04536"/>
    </source>
</evidence>
<dbReference type="Gene3D" id="3.10.310.50">
    <property type="match status" value="1"/>
</dbReference>
<keyword evidence="6" id="KW-1185">Reference proteome</keyword>
<dbReference type="PATRIC" id="fig|1300344.3.peg.3093"/>
<dbReference type="AlphaFoldDB" id="A0A168FVW0"/>
<evidence type="ECO:0000256" key="2">
    <source>
        <dbReference type="SAM" id="Phobius"/>
    </source>
</evidence>
<accession>A0A168FVW0</accession>
<protein>
    <recommendedName>
        <fullName evidence="4">TPM domain-containing protein</fullName>
    </recommendedName>
</protein>
<keyword evidence="2" id="KW-0812">Transmembrane</keyword>
<dbReference type="STRING" id="1300344.I598_3074"/>
<evidence type="ECO:0000256" key="1">
    <source>
        <dbReference type="SAM" id="MobiDB-lite"/>
    </source>
</evidence>
<sequence length="685" mass="70553">MHHVMPSPLTGRRRPAAPSVVVLLLALLLGLPGTAAHAEAPLRDLEGDVTDVAGVLDDAGLEQVQASLDELAEQTSYQLFVVYVERFDGTDGRAWADQTANNARLGPDDLLLAVATEDRLYGMSVDQNVALDDDQLDVVRDAAVDELRDDDWAGATVAAVDAVLAQTTVDEPDTSGLPLGWLVAAGGLVLVVVVVLVVRSRRRDRDLTSRGAEAARSRSGRQVDPLAGLDLDELRRRTGSALVAVDDAVRSSAQELAFAEAEFGVDATRDFAAVLDTAREQVAAAFALRGSVTDVPGGVDPAHEHAVLRDVVGRCAAASAALEAQARAFDDLRALQSRAPQVLDEAAARSDELEARIEVTRSVLSGLTRTYPATALASVTGNPDQAATLIAGARAAVEAGRAALGRRTKGVAVAEARAAQAALDQAGSLLDAVDSADRNLAHAATSLDKAVASVTQDLVDADRLAPDEPVVRAAAAEARQAAAQAQDARDGGDPLAALSRLAIAEAALDATLAPLRQQAESDARARALVRDVLGRVDVRLRTTQDFVTTRRGAVGAEARGLLAEATRLAGEAAGQTDPHAALGTAQQAERVADAAAAAAHADAEAWSARQAGPSRSHGTRSPGLGGMVLGGILLDSVLSGGGRGRRPSAPRGYGGARGMGASRGRARGGRGGGAGRGRRSGGGRF</sequence>
<feature type="chain" id="PRO_5007896917" description="TPM domain-containing protein" evidence="3">
    <location>
        <begin position="39"/>
        <end position="685"/>
    </location>
</feature>
<organism evidence="5 6">
    <name type="scientific">Isoptericola dokdonensis DS-3</name>
    <dbReference type="NCBI Taxonomy" id="1300344"/>
    <lineage>
        <taxon>Bacteria</taxon>
        <taxon>Bacillati</taxon>
        <taxon>Actinomycetota</taxon>
        <taxon>Actinomycetes</taxon>
        <taxon>Micrococcales</taxon>
        <taxon>Promicromonosporaceae</taxon>
        <taxon>Isoptericola</taxon>
    </lineage>
</organism>
<feature type="transmembrane region" description="Helical" evidence="2">
    <location>
        <begin position="179"/>
        <end position="198"/>
    </location>
</feature>
<feature type="domain" description="TPM" evidence="4">
    <location>
        <begin position="49"/>
        <end position="165"/>
    </location>
</feature>
<keyword evidence="2" id="KW-0472">Membrane</keyword>